<reference evidence="2 3" key="1">
    <citation type="submission" date="2017-07" db="EMBL/GenBank/DDBJ databases">
        <title>Draft genome sequence of aerobic hyperthermophilic archaea, Pyrobaculum aerophilum YKB31 and YKB32.</title>
        <authorList>
            <person name="Mochizuki T."/>
            <person name="Berliner A.J."/>
            <person name="Yoshida-Takashima Y."/>
            <person name="Takaki Y."/>
            <person name="Nunoura T."/>
            <person name="Takai K."/>
        </authorList>
    </citation>
    <scope>NUCLEOTIDE SEQUENCE [LARGE SCALE GENOMIC DNA]</scope>
    <source>
        <strain evidence="2 3">YKB31</strain>
    </source>
</reference>
<evidence type="ECO:0000313" key="3">
    <source>
        <dbReference type="Proteomes" id="UP000257123"/>
    </source>
</evidence>
<dbReference type="AlphaFoldDB" id="A0A371QU13"/>
<feature type="domain" description="Electron transfer flavoprotein alpha/beta-subunit N-terminal" evidence="1">
    <location>
        <begin position="17"/>
        <end position="86"/>
    </location>
</feature>
<gene>
    <name evidence="2" type="ORF">CGL51_14410</name>
</gene>
<dbReference type="Gene3D" id="3.40.50.620">
    <property type="entry name" value="HUPs"/>
    <property type="match status" value="1"/>
</dbReference>
<evidence type="ECO:0000313" key="2">
    <source>
        <dbReference type="EMBL" id="RFA92361.1"/>
    </source>
</evidence>
<sequence length="86" mass="9433">MPCSLWTPVNKEEYKGVWVYLERAGDRLKDVGLELLGKARELAQKLGGAEVGGVIVAGSEEMAREAIYHGADKVVIIDNPELKSYT</sequence>
<name>A0A371QU13_9CREN</name>
<dbReference type="EMBL" id="NMUE01000092">
    <property type="protein sequence ID" value="RFA92361.1"/>
    <property type="molecule type" value="Genomic_DNA"/>
</dbReference>
<organism evidence="2 3">
    <name type="scientific">Pyrobaculum aerophilum</name>
    <dbReference type="NCBI Taxonomy" id="13773"/>
    <lineage>
        <taxon>Archaea</taxon>
        <taxon>Thermoproteota</taxon>
        <taxon>Thermoprotei</taxon>
        <taxon>Thermoproteales</taxon>
        <taxon>Thermoproteaceae</taxon>
        <taxon>Pyrobaculum</taxon>
    </lineage>
</organism>
<dbReference type="SUPFAM" id="SSF52402">
    <property type="entry name" value="Adenine nucleotide alpha hydrolases-like"/>
    <property type="match status" value="1"/>
</dbReference>
<accession>A0A371QU13</accession>
<dbReference type="InterPro" id="IPR014729">
    <property type="entry name" value="Rossmann-like_a/b/a_fold"/>
</dbReference>
<proteinExistence type="predicted"/>
<dbReference type="Proteomes" id="UP000257123">
    <property type="component" value="Unassembled WGS sequence"/>
</dbReference>
<dbReference type="Pfam" id="PF01012">
    <property type="entry name" value="ETF"/>
    <property type="match status" value="1"/>
</dbReference>
<protein>
    <submittedName>
        <fullName evidence="2">Electron transfer flavoprotein subunit alpha</fullName>
    </submittedName>
</protein>
<dbReference type="InterPro" id="IPR014730">
    <property type="entry name" value="ETF_a/b_N"/>
</dbReference>
<feature type="non-terminal residue" evidence="2">
    <location>
        <position position="86"/>
    </location>
</feature>
<comment type="caution">
    <text evidence="2">The sequence shown here is derived from an EMBL/GenBank/DDBJ whole genome shotgun (WGS) entry which is preliminary data.</text>
</comment>
<evidence type="ECO:0000259" key="1">
    <source>
        <dbReference type="Pfam" id="PF01012"/>
    </source>
</evidence>